<sequence>MVVGVDVWDGLGTRSGGFCGYGYGVWGRISSRVEGNRCDRGSDGGGGGGGDGDGGIETCYLIQVSMFWLWF</sequence>
<gene>
    <name evidence="1" type="ORF">E2C01_076291</name>
</gene>
<comment type="caution">
    <text evidence="1">The sequence shown here is derived from an EMBL/GenBank/DDBJ whole genome shotgun (WGS) entry which is preliminary data.</text>
</comment>
<accession>A0A5B7IHC0</accession>
<dbReference type="AlphaFoldDB" id="A0A5B7IHC0"/>
<dbReference type="EMBL" id="VSRR010057601">
    <property type="protein sequence ID" value="MPC81663.1"/>
    <property type="molecule type" value="Genomic_DNA"/>
</dbReference>
<dbReference type="Proteomes" id="UP000324222">
    <property type="component" value="Unassembled WGS sequence"/>
</dbReference>
<protein>
    <submittedName>
        <fullName evidence="1">Uncharacterized protein</fullName>
    </submittedName>
</protein>
<organism evidence="1 2">
    <name type="scientific">Portunus trituberculatus</name>
    <name type="common">Swimming crab</name>
    <name type="synonym">Neptunus trituberculatus</name>
    <dbReference type="NCBI Taxonomy" id="210409"/>
    <lineage>
        <taxon>Eukaryota</taxon>
        <taxon>Metazoa</taxon>
        <taxon>Ecdysozoa</taxon>
        <taxon>Arthropoda</taxon>
        <taxon>Crustacea</taxon>
        <taxon>Multicrustacea</taxon>
        <taxon>Malacostraca</taxon>
        <taxon>Eumalacostraca</taxon>
        <taxon>Eucarida</taxon>
        <taxon>Decapoda</taxon>
        <taxon>Pleocyemata</taxon>
        <taxon>Brachyura</taxon>
        <taxon>Eubrachyura</taxon>
        <taxon>Portunoidea</taxon>
        <taxon>Portunidae</taxon>
        <taxon>Portuninae</taxon>
        <taxon>Portunus</taxon>
    </lineage>
</organism>
<name>A0A5B7IHC0_PORTR</name>
<reference evidence="1 2" key="1">
    <citation type="submission" date="2019-05" db="EMBL/GenBank/DDBJ databases">
        <title>Another draft genome of Portunus trituberculatus and its Hox gene families provides insights of decapod evolution.</title>
        <authorList>
            <person name="Jeong J.-H."/>
            <person name="Song I."/>
            <person name="Kim S."/>
            <person name="Choi T."/>
            <person name="Kim D."/>
            <person name="Ryu S."/>
            <person name="Kim W."/>
        </authorList>
    </citation>
    <scope>NUCLEOTIDE SEQUENCE [LARGE SCALE GENOMIC DNA]</scope>
    <source>
        <tissue evidence="1">Muscle</tissue>
    </source>
</reference>
<evidence type="ECO:0000313" key="1">
    <source>
        <dbReference type="EMBL" id="MPC81663.1"/>
    </source>
</evidence>
<keyword evidence="2" id="KW-1185">Reference proteome</keyword>
<evidence type="ECO:0000313" key="2">
    <source>
        <dbReference type="Proteomes" id="UP000324222"/>
    </source>
</evidence>
<proteinExistence type="predicted"/>